<evidence type="ECO:0000313" key="2">
    <source>
        <dbReference type="EMBL" id="SDA65160.1"/>
    </source>
</evidence>
<dbReference type="AlphaFoldDB" id="A0A1G5X4K3"/>
<evidence type="ECO:0000256" key="1">
    <source>
        <dbReference type="SAM" id="Coils"/>
    </source>
</evidence>
<dbReference type="Proteomes" id="UP000323439">
    <property type="component" value="Unassembled WGS sequence"/>
</dbReference>
<evidence type="ECO:0000313" key="3">
    <source>
        <dbReference type="Proteomes" id="UP000323439"/>
    </source>
</evidence>
<feature type="coiled-coil region" evidence="1">
    <location>
        <begin position="185"/>
        <end position="226"/>
    </location>
</feature>
<reference evidence="2 3" key="1">
    <citation type="submission" date="2016-10" db="EMBL/GenBank/DDBJ databases">
        <authorList>
            <person name="Varghese N."/>
            <person name="Submissions S."/>
        </authorList>
    </citation>
    <scope>NUCLEOTIDE SEQUENCE [LARGE SCALE GENOMIC DNA]</scope>
    <source>
        <strain evidence="2 3">DSM 16643</strain>
    </source>
</reference>
<name>A0A1G5X4K3_9EURY</name>
<dbReference type="RefSeq" id="WP_149732450.1">
    <property type="nucleotide sequence ID" value="NZ_FMXB01000017.1"/>
</dbReference>
<protein>
    <submittedName>
        <fullName evidence="2">Uncharacterized protein</fullName>
    </submittedName>
</protein>
<sequence length="229" mass="26490">MIGDKFISNKNGKYLIHKTIDGEEYFFGEYSNLDDAIKEHDLLEFLGWPTYVALSSNDNKTSQKTLDDKKTKNAIHKSIPTRIDEPHSTVSFKIGSAYKHGFLVLTRSETEDIIPKLPYEKECDVIFDGIKAKIKLNVLLRLSLTKGNEELRNHLKELSDFNPNMRANIDILLNKEDENPITVDNSELIEQLNESEKKIDELNELIKDYEEILSEKELLIHKLKKEIKN</sequence>
<keyword evidence="1" id="KW-0175">Coiled coil</keyword>
<organism evidence="2 3">
    <name type="scientific">Methanobrevibacter millerae</name>
    <dbReference type="NCBI Taxonomy" id="230361"/>
    <lineage>
        <taxon>Archaea</taxon>
        <taxon>Methanobacteriati</taxon>
        <taxon>Methanobacteriota</taxon>
        <taxon>Methanomada group</taxon>
        <taxon>Methanobacteria</taxon>
        <taxon>Methanobacteriales</taxon>
        <taxon>Methanobacteriaceae</taxon>
        <taxon>Methanobrevibacter</taxon>
    </lineage>
</organism>
<keyword evidence="3" id="KW-1185">Reference proteome</keyword>
<gene>
    <name evidence="2" type="ORF">SAMN02910315_01947</name>
</gene>
<accession>A0A1G5X4K3</accession>
<proteinExistence type="predicted"/>
<dbReference type="EMBL" id="FMXB01000017">
    <property type="protein sequence ID" value="SDA65160.1"/>
    <property type="molecule type" value="Genomic_DNA"/>
</dbReference>